<dbReference type="EMBL" id="CDMY01000690">
    <property type="protein sequence ID" value="CEM30213.1"/>
    <property type="molecule type" value="Genomic_DNA"/>
</dbReference>
<evidence type="ECO:0000313" key="2">
    <source>
        <dbReference type="Proteomes" id="UP000041254"/>
    </source>
</evidence>
<organism evidence="1 2">
    <name type="scientific">Vitrella brassicaformis (strain CCMP3155)</name>
    <dbReference type="NCBI Taxonomy" id="1169540"/>
    <lineage>
        <taxon>Eukaryota</taxon>
        <taxon>Sar</taxon>
        <taxon>Alveolata</taxon>
        <taxon>Colpodellida</taxon>
        <taxon>Vitrellaceae</taxon>
        <taxon>Vitrella</taxon>
    </lineage>
</organism>
<name>A0A0G4GJW1_VITBC</name>
<proteinExistence type="predicted"/>
<protein>
    <submittedName>
        <fullName evidence="1">Uncharacterized protein</fullName>
    </submittedName>
</protein>
<dbReference type="InParanoid" id="A0A0G4GJW1"/>
<evidence type="ECO:0000313" key="1">
    <source>
        <dbReference type="EMBL" id="CEM30213.1"/>
    </source>
</evidence>
<gene>
    <name evidence="1" type="ORF">Vbra_10043</name>
</gene>
<dbReference type="AlphaFoldDB" id="A0A0G4GJW1"/>
<accession>A0A0G4GJW1</accession>
<reference evidence="1 2" key="1">
    <citation type="submission" date="2014-11" db="EMBL/GenBank/DDBJ databases">
        <authorList>
            <person name="Zhu J."/>
            <person name="Qi W."/>
            <person name="Song R."/>
        </authorList>
    </citation>
    <scope>NUCLEOTIDE SEQUENCE [LARGE SCALE GENOMIC DNA]</scope>
</reference>
<dbReference type="Proteomes" id="UP000041254">
    <property type="component" value="Unassembled WGS sequence"/>
</dbReference>
<dbReference type="VEuPathDB" id="CryptoDB:Vbra_10043"/>
<sequence>MAEQQQQNGGTKAVAESGFSLVAWQLWEGLIADMNDVVRGCTGLPVCVVSGLADYEPTRECQRGTWVLAYMRGKPTDVVALTTPREGGVIGYRGWGAPVGPCGLFLAPCDRCYPIY</sequence>
<keyword evidence="2" id="KW-1185">Reference proteome</keyword>